<dbReference type="AlphaFoldDB" id="A0A2I0JDP7"/>
<feature type="compositionally biased region" description="Basic and acidic residues" evidence="1">
    <location>
        <begin position="118"/>
        <end position="137"/>
    </location>
</feature>
<feature type="region of interest" description="Disordered" evidence="1">
    <location>
        <begin position="108"/>
        <end position="137"/>
    </location>
</feature>
<gene>
    <name evidence="3" type="ORF">CRG98_025830</name>
</gene>
<evidence type="ECO:0000256" key="1">
    <source>
        <dbReference type="SAM" id="MobiDB-lite"/>
    </source>
</evidence>
<dbReference type="EMBL" id="PGOL01001832">
    <property type="protein sequence ID" value="PKI53776.1"/>
    <property type="molecule type" value="Genomic_DNA"/>
</dbReference>
<proteinExistence type="predicted"/>
<evidence type="ECO:0000313" key="4">
    <source>
        <dbReference type="Proteomes" id="UP000233551"/>
    </source>
</evidence>
<dbReference type="InterPro" id="IPR056924">
    <property type="entry name" value="SH3_Tf2-1"/>
</dbReference>
<accession>A0A2I0JDP7</accession>
<dbReference type="PANTHER" id="PTHR35046:SF9">
    <property type="entry name" value="RNA-DIRECTED DNA POLYMERASE"/>
    <property type="match status" value="1"/>
</dbReference>
<name>A0A2I0JDP7_PUNGR</name>
<comment type="caution">
    <text evidence="3">The sequence shown here is derived from an EMBL/GenBank/DDBJ whole genome shotgun (WGS) entry which is preliminary data.</text>
</comment>
<dbReference type="PANTHER" id="PTHR35046">
    <property type="entry name" value="ZINC KNUCKLE (CCHC-TYPE) FAMILY PROTEIN"/>
    <property type="match status" value="1"/>
</dbReference>
<protein>
    <recommendedName>
        <fullName evidence="2">Tf2-1-like SH3-like domain-containing protein</fullName>
    </recommendedName>
</protein>
<dbReference type="Pfam" id="PF24626">
    <property type="entry name" value="SH3_Tf2-1"/>
    <property type="match status" value="1"/>
</dbReference>
<evidence type="ECO:0000259" key="2">
    <source>
        <dbReference type="Pfam" id="PF24626"/>
    </source>
</evidence>
<evidence type="ECO:0000313" key="3">
    <source>
        <dbReference type="EMBL" id="PKI53776.1"/>
    </source>
</evidence>
<dbReference type="Proteomes" id="UP000233551">
    <property type="component" value="Unassembled WGS sequence"/>
</dbReference>
<organism evidence="3 4">
    <name type="scientific">Punica granatum</name>
    <name type="common">Pomegranate</name>
    <dbReference type="NCBI Taxonomy" id="22663"/>
    <lineage>
        <taxon>Eukaryota</taxon>
        <taxon>Viridiplantae</taxon>
        <taxon>Streptophyta</taxon>
        <taxon>Embryophyta</taxon>
        <taxon>Tracheophyta</taxon>
        <taxon>Spermatophyta</taxon>
        <taxon>Magnoliopsida</taxon>
        <taxon>eudicotyledons</taxon>
        <taxon>Gunneridae</taxon>
        <taxon>Pentapetalae</taxon>
        <taxon>rosids</taxon>
        <taxon>malvids</taxon>
        <taxon>Myrtales</taxon>
        <taxon>Lythraceae</taxon>
        <taxon>Punica</taxon>
    </lineage>
</organism>
<feature type="domain" description="Tf2-1-like SH3-like" evidence="2">
    <location>
        <begin position="66"/>
        <end position="112"/>
    </location>
</feature>
<reference evidence="3 4" key="1">
    <citation type="submission" date="2017-11" db="EMBL/GenBank/DDBJ databases">
        <title>De-novo sequencing of pomegranate (Punica granatum L.) genome.</title>
        <authorList>
            <person name="Akparov Z."/>
            <person name="Amiraslanov A."/>
            <person name="Hajiyeva S."/>
            <person name="Abbasov M."/>
            <person name="Kaur K."/>
            <person name="Hamwieh A."/>
            <person name="Solovyev V."/>
            <person name="Salamov A."/>
            <person name="Braich B."/>
            <person name="Kosarev P."/>
            <person name="Mahmoud A."/>
            <person name="Hajiyev E."/>
            <person name="Babayeva S."/>
            <person name="Izzatullayeva V."/>
            <person name="Mammadov A."/>
            <person name="Mammadov A."/>
            <person name="Sharifova S."/>
            <person name="Ojaghi J."/>
            <person name="Eynullazada K."/>
            <person name="Bayramov B."/>
            <person name="Abdulazimova A."/>
            <person name="Shahmuradov I."/>
        </authorList>
    </citation>
    <scope>NUCLEOTIDE SEQUENCE [LARGE SCALE GENOMIC DNA]</scope>
    <source>
        <strain evidence="4">cv. AG2017</strain>
        <tissue evidence="3">Leaf</tissue>
    </source>
</reference>
<sequence length="209" mass="23477">MERNSHRCFLRALAARTADLEGSSTKSVWIPIEASRVGRSIDDLKDFRPRETSTNKRRKKVTFELGDWVWVHMRKERFPNQRKSKLSPRGIGPFQVIAKINDNASKIDLPSFESRTNPFEERGNDEDHGHNNEADAHELGSGTLEEGAEAQDLGGLHVPSGPITRAKAKQIQQAMESLLMGFLGQEESNSIGSPKAFIQLTCHEMLKIE</sequence>
<keyword evidence="4" id="KW-1185">Reference proteome</keyword>